<comment type="caution">
    <text evidence="1">The sequence shown here is derived from an EMBL/GenBank/DDBJ whole genome shotgun (WGS) entry which is preliminary data.</text>
</comment>
<reference evidence="1 2" key="1">
    <citation type="journal article" date="2024" name="G3 (Bethesda)">
        <title>Genome assembly of Hibiscus sabdariffa L. provides insights into metabolisms of medicinal natural products.</title>
        <authorList>
            <person name="Kim T."/>
        </authorList>
    </citation>
    <scope>NUCLEOTIDE SEQUENCE [LARGE SCALE GENOMIC DNA]</scope>
    <source>
        <strain evidence="1">TK-2024</strain>
        <tissue evidence="1">Old leaves</tissue>
    </source>
</reference>
<keyword evidence="2" id="KW-1185">Reference proteome</keyword>
<name>A0ABR2EUH7_9ROSI</name>
<dbReference type="PANTHER" id="PTHR33052">
    <property type="entry name" value="DUF4228 DOMAIN PROTEIN-RELATED"/>
    <property type="match status" value="1"/>
</dbReference>
<dbReference type="Pfam" id="PF14009">
    <property type="entry name" value="PADRE"/>
    <property type="match status" value="1"/>
</dbReference>
<dbReference type="EMBL" id="JBBPBM010000010">
    <property type="protein sequence ID" value="KAK8565536.1"/>
    <property type="molecule type" value="Genomic_DNA"/>
</dbReference>
<accession>A0ABR2EUH7</accession>
<dbReference type="Proteomes" id="UP001472677">
    <property type="component" value="Unassembled WGS sequence"/>
</dbReference>
<evidence type="ECO:0000313" key="1">
    <source>
        <dbReference type="EMBL" id="KAK8565536.1"/>
    </source>
</evidence>
<sequence>MGNGTSSYFIKDLISSGSRIAKIIDAQGRLRKVELPAKAAEIMLEEPGHIISAVGELKRARRVVAMRADDELSVGEVYALVPIGRVHCRVTDADMAVIKAACGSRKKKKSGATATATATAKVLPDVMVREGEKCGKGIPPVSEYRIGNFRPWIPVLESIPEVL</sequence>
<evidence type="ECO:0000313" key="2">
    <source>
        <dbReference type="Proteomes" id="UP001472677"/>
    </source>
</evidence>
<organism evidence="1 2">
    <name type="scientific">Hibiscus sabdariffa</name>
    <name type="common">roselle</name>
    <dbReference type="NCBI Taxonomy" id="183260"/>
    <lineage>
        <taxon>Eukaryota</taxon>
        <taxon>Viridiplantae</taxon>
        <taxon>Streptophyta</taxon>
        <taxon>Embryophyta</taxon>
        <taxon>Tracheophyta</taxon>
        <taxon>Spermatophyta</taxon>
        <taxon>Magnoliopsida</taxon>
        <taxon>eudicotyledons</taxon>
        <taxon>Gunneridae</taxon>
        <taxon>Pentapetalae</taxon>
        <taxon>rosids</taxon>
        <taxon>malvids</taxon>
        <taxon>Malvales</taxon>
        <taxon>Malvaceae</taxon>
        <taxon>Malvoideae</taxon>
        <taxon>Hibiscus</taxon>
    </lineage>
</organism>
<gene>
    <name evidence="1" type="ORF">V6N12_059094</name>
</gene>
<protein>
    <submittedName>
        <fullName evidence="1">Uncharacterized protein</fullName>
    </submittedName>
</protein>
<dbReference type="InterPro" id="IPR025322">
    <property type="entry name" value="PADRE_dom"/>
</dbReference>
<proteinExistence type="predicted"/>